<dbReference type="SUPFAM" id="SSF53474">
    <property type="entry name" value="alpha/beta-Hydrolases"/>
    <property type="match status" value="1"/>
</dbReference>
<comment type="similarity">
    <text evidence="1">Belongs to the haloalkane dehalogenase family. Type 2 subfamily.</text>
</comment>
<evidence type="ECO:0000259" key="6">
    <source>
        <dbReference type="Pfam" id="PF17648"/>
    </source>
</evidence>
<dbReference type="RefSeq" id="XP_062754673.1">
    <property type="nucleotide sequence ID" value="XM_062901043.1"/>
</dbReference>
<comment type="caution">
    <text evidence="7">The sequence shown here is derived from an EMBL/GenBank/DDBJ whole genome shotgun (WGS) entry which is preliminary data.</text>
</comment>
<organism evidence="7 8">
    <name type="scientific">Trichoderma aggressivum f. europaeum</name>
    <dbReference type="NCBI Taxonomy" id="173218"/>
    <lineage>
        <taxon>Eukaryota</taxon>
        <taxon>Fungi</taxon>
        <taxon>Dikarya</taxon>
        <taxon>Ascomycota</taxon>
        <taxon>Pezizomycotina</taxon>
        <taxon>Sordariomycetes</taxon>
        <taxon>Hypocreomycetidae</taxon>
        <taxon>Hypocreales</taxon>
        <taxon>Hypocreaceae</taxon>
        <taxon>Trichoderma</taxon>
    </lineage>
</organism>
<gene>
    <name evidence="7" type="ORF">Triagg1_6420</name>
</gene>
<keyword evidence="8" id="KW-1185">Reference proteome</keyword>
<accession>A0AAE1IB61</accession>
<evidence type="ECO:0000256" key="1">
    <source>
        <dbReference type="ARBA" id="ARBA00007213"/>
    </source>
</evidence>
<dbReference type="InterPro" id="IPR040841">
    <property type="entry name" value="Luciferase_dom"/>
</dbReference>
<dbReference type="InterPro" id="IPR029058">
    <property type="entry name" value="AB_hydrolase_fold"/>
</dbReference>
<reference evidence="7" key="1">
    <citation type="submission" date="2023-11" db="EMBL/GenBank/DDBJ databases">
        <title>The genome sequences of three competitors of mushroom-forming fungi.</title>
        <authorList>
            <person name="Beijen E."/>
            <person name="Ohm R.A."/>
        </authorList>
    </citation>
    <scope>NUCLEOTIDE SEQUENCE</scope>
    <source>
        <strain evidence="7">CBS 100526</strain>
    </source>
</reference>
<sequence>MATDRGLEISSAFPFEKKKAQVLGRHMAYVDVGTSSSGPVTVFLHGNPTSSYLWRNIFPHVAKNSRCIVPDLIGFGDSDKVAGLEYRVRDHQRYIDAFLDAVLPSERVILVIHDWGSALGLDWASRHEDRVAGVVLMEWIAALNNWNTRDETFRDLFQKFRTPELGRTMIIEQNFFVEKLLPKGVIRGLTDEEMVHYCRPFLNPIDREPVWRFPNEIPIEGHPKEVVEKAQRYTAWLLASELPKLFFWVKPGTFVREQDFERLSGQMSNVKTVFLGAGSHFVQEDYPHSIGQEIVAWMAELGLSGTLWAASHNHHLAAINNDRFRIETTTDMPSWSPSKLSSSLLSNIRNHPILFTSAIAIIPLAALAVPSYRGYIDLGPGGLPHNVFGWLLQGALRPLTLKSTLDQSVFKKPGVSDSYEPHGTTRFLHEPLAQRRGNRPVIPNYVAPQRQATEKGDKALMDRMNDHLQDLASRRPETLAVKASGLEARNNPALWLTGTPLPKYLMKSTKGEIVHVHSEASSHMVLSLTDAEEAMAKGWAELHPLSGVMGRIPLPYVMIYAPRDEEEFGVWTKFVDAAIAFTTAGQH</sequence>
<dbReference type="EC" id="3.8.1.5" evidence="3"/>
<dbReference type="NCBIfam" id="NF002938">
    <property type="entry name" value="PRK03592.1"/>
    <property type="match status" value="1"/>
</dbReference>
<dbReference type="InterPro" id="IPR000639">
    <property type="entry name" value="Epox_hydrolase-like"/>
</dbReference>
<dbReference type="PANTHER" id="PTHR38695:SF1">
    <property type="entry name" value="AMINO ACID PERMEASE_ SLC12A DOMAIN-CONTAINING PROTEIN"/>
    <property type="match status" value="1"/>
</dbReference>
<evidence type="ECO:0000313" key="7">
    <source>
        <dbReference type="EMBL" id="KAK4071053.1"/>
    </source>
</evidence>
<comment type="subunit">
    <text evidence="2">Monomer.</text>
</comment>
<protein>
    <recommendedName>
        <fullName evidence="3">haloalkane dehalogenase</fullName>
        <ecNumber evidence="3">3.8.1.5</ecNumber>
    </recommendedName>
</protein>
<dbReference type="InterPro" id="IPR023594">
    <property type="entry name" value="Haloalkane_dehalogenase_2"/>
</dbReference>
<name>A0AAE1IB61_9HYPO</name>
<feature type="domain" description="Luciferase" evidence="6">
    <location>
        <begin position="511"/>
        <end position="578"/>
    </location>
</feature>
<dbReference type="InterPro" id="IPR048273">
    <property type="entry name" value="Luciferase"/>
</dbReference>
<dbReference type="EMBL" id="JAWRVG010000025">
    <property type="protein sequence ID" value="KAK4071053.1"/>
    <property type="molecule type" value="Genomic_DNA"/>
</dbReference>
<dbReference type="HAMAP" id="MF_01231">
    <property type="entry name" value="Haloalk_dehal_type2"/>
    <property type="match status" value="1"/>
</dbReference>
<dbReference type="GeneID" id="87920948"/>
<dbReference type="Pfam" id="PF00561">
    <property type="entry name" value="Abhydrolase_1"/>
    <property type="match status" value="1"/>
</dbReference>
<evidence type="ECO:0000259" key="5">
    <source>
        <dbReference type="Pfam" id="PF00561"/>
    </source>
</evidence>
<dbReference type="Gene3D" id="3.40.50.1820">
    <property type="entry name" value="alpha/beta hydrolase"/>
    <property type="match status" value="1"/>
</dbReference>
<dbReference type="GO" id="GO:0018786">
    <property type="term" value="F:haloalkane dehalogenase activity"/>
    <property type="evidence" value="ECO:0007669"/>
    <property type="project" value="UniProtKB-EC"/>
</dbReference>
<evidence type="ECO:0000256" key="4">
    <source>
        <dbReference type="ARBA" id="ARBA00022801"/>
    </source>
</evidence>
<evidence type="ECO:0000256" key="3">
    <source>
        <dbReference type="ARBA" id="ARBA00012065"/>
    </source>
</evidence>
<feature type="domain" description="AB hydrolase-1" evidence="5">
    <location>
        <begin position="42"/>
        <end position="285"/>
    </location>
</feature>
<dbReference type="Pfam" id="PF17648">
    <property type="entry name" value="Luciferase"/>
    <property type="match status" value="1"/>
</dbReference>
<dbReference type="AlphaFoldDB" id="A0AAE1IB61"/>
<proteinExistence type="inferred from homology"/>
<dbReference type="Proteomes" id="UP001273209">
    <property type="component" value="Unassembled WGS sequence"/>
</dbReference>
<keyword evidence="4" id="KW-0378">Hydrolase</keyword>
<dbReference type="PRINTS" id="PR00412">
    <property type="entry name" value="EPOXHYDRLASE"/>
</dbReference>
<evidence type="ECO:0000256" key="2">
    <source>
        <dbReference type="ARBA" id="ARBA00011245"/>
    </source>
</evidence>
<dbReference type="PRINTS" id="PR00111">
    <property type="entry name" value="ABHYDROLASE"/>
</dbReference>
<evidence type="ECO:0000313" key="8">
    <source>
        <dbReference type="Proteomes" id="UP001273209"/>
    </source>
</evidence>
<dbReference type="InterPro" id="IPR000073">
    <property type="entry name" value="AB_hydrolase_1"/>
</dbReference>
<dbReference type="PANTHER" id="PTHR38695">
    <property type="entry name" value="AMINO ACID PERMEASE_ SLC12A DOMAIN-CONTAINING PROTEIN"/>
    <property type="match status" value="1"/>
</dbReference>